<evidence type="ECO:0000313" key="5">
    <source>
        <dbReference type="EMBL" id="OIS91635.1"/>
    </source>
</evidence>
<dbReference type="SMART" id="SM00895">
    <property type="entry name" value="FCD"/>
    <property type="match status" value="1"/>
</dbReference>
<sequence>MSEPETKMKNPIKPLKRAPLLHVSVQESLRAYIEDNGLKAGAALPPEGELATQLGVSRNSVREGIKALESVGVLESRRGIGVFVKAFSFEPLLENLAYGLGDALRQIEEVTAIRRALEVGLIDKTLELIGEDDIKELRDTLEKMRQRAERGEGFPEEDRHFHQLLFRCQDNEMLLRLIEVFWLAFYKASNFMNLENIDPMTTWRDHVAIVDAIEAGDVVVVRKQLDRHYSGINQVIALNRTASLTGRKT</sequence>
<dbReference type="SUPFAM" id="SSF46785">
    <property type="entry name" value="Winged helix' DNA-binding domain"/>
    <property type="match status" value="1"/>
</dbReference>
<dbReference type="PANTHER" id="PTHR43537">
    <property type="entry name" value="TRANSCRIPTIONAL REGULATOR, GNTR FAMILY"/>
    <property type="match status" value="1"/>
</dbReference>
<evidence type="ECO:0000256" key="1">
    <source>
        <dbReference type="ARBA" id="ARBA00023015"/>
    </source>
</evidence>
<proteinExistence type="predicted"/>
<dbReference type="PANTHER" id="PTHR43537:SF5">
    <property type="entry name" value="UXU OPERON TRANSCRIPTIONAL REGULATOR"/>
    <property type="match status" value="1"/>
</dbReference>
<organism evidence="5 6">
    <name type="scientific">Brucella cytisi</name>
    <dbReference type="NCBI Taxonomy" id="407152"/>
    <lineage>
        <taxon>Bacteria</taxon>
        <taxon>Pseudomonadati</taxon>
        <taxon>Pseudomonadota</taxon>
        <taxon>Alphaproteobacteria</taxon>
        <taxon>Hyphomicrobiales</taxon>
        <taxon>Brucellaceae</taxon>
        <taxon>Brucella/Ochrobactrum group</taxon>
        <taxon>Brucella</taxon>
    </lineage>
</organism>
<dbReference type="InterPro" id="IPR036388">
    <property type="entry name" value="WH-like_DNA-bd_sf"/>
</dbReference>
<reference evidence="5 6" key="1">
    <citation type="submission" date="2016-10" db="EMBL/GenBank/DDBJ databases">
        <title>The Draft Genome Sequence of the Potato Rhizosphere Bacteria Ochrobactrum sp. IPA7.2.</title>
        <authorList>
            <person name="Gogoleva N.E."/>
            <person name="Khlopko Y.A."/>
            <person name="Burygin G.L."/>
            <person name="Plotnikov A.O."/>
        </authorList>
    </citation>
    <scope>NUCLEOTIDE SEQUENCE [LARGE SCALE GENOMIC DNA]</scope>
    <source>
        <strain evidence="5 6">IPA7.2</strain>
    </source>
</reference>
<keyword evidence="1" id="KW-0805">Transcription regulation</keyword>
<dbReference type="InterPro" id="IPR000524">
    <property type="entry name" value="Tscrpt_reg_HTH_GntR"/>
</dbReference>
<dbReference type="OrthoDB" id="9805385at2"/>
<comment type="caution">
    <text evidence="5">The sequence shown here is derived from an EMBL/GenBank/DDBJ whole genome shotgun (WGS) entry which is preliminary data.</text>
</comment>
<evidence type="ECO:0000256" key="2">
    <source>
        <dbReference type="ARBA" id="ARBA00023125"/>
    </source>
</evidence>
<name>A0A1J6HGX8_9HYPH</name>
<dbReference type="InterPro" id="IPR011711">
    <property type="entry name" value="GntR_C"/>
</dbReference>
<dbReference type="Proteomes" id="UP000182985">
    <property type="component" value="Unassembled WGS sequence"/>
</dbReference>
<dbReference type="GO" id="GO:0003700">
    <property type="term" value="F:DNA-binding transcription factor activity"/>
    <property type="evidence" value="ECO:0007669"/>
    <property type="project" value="InterPro"/>
</dbReference>
<dbReference type="SMART" id="SM00345">
    <property type="entry name" value="HTH_GNTR"/>
    <property type="match status" value="1"/>
</dbReference>
<dbReference type="Pfam" id="PF00392">
    <property type="entry name" value="GntR"/>
    <property type="match status" value="1"/>
</dbReference>
<dbReference type="InterPro" id="IPR008920">
    <property type="entry name" value="TF_FadR/GntR_C"/>
</dbReference>
<feature type="domain" description="HTH gntR-type" evidence="4">
    <location>
        <begin position="19"/>
        <end position="87"/>
    </location>
</feature>
<dbReference type="GO" id="GO:0003677">
    <property type="term" value="F:DNA binding"/>
    <property type="evidence" value="ECO:0007669"/>
    <property type="project" value="UniProtKB-KW"/>
</dbReference>
<dbReference type="CDD" id="cd07377">
    <property type="entry name" value="WHTH_GntR"/>
    <property type="match status" value="1"/>
</dbReference>
<evidence type="ECO:0000256" key="3">
    <source>
        <dbReference type="ARBA" id="ARBA00023163"/>
    </source>
</evidence>
<dbReference type="PROSITE" id="PS50949">
    <property type="entry name" value="HTH_GNTR"/>
    <property type="match status" value="1"/>
</dbReference>
<dbReference type="SUPFAM" id="SSF48008">
    <property type="entry name" value="GntR ligand-binding domain-like"/>
    <property type="match status" value="1"/>
</dbReference>
<dbReference type="PRINTS" id="PR00035">
    <property type="entry name" value="HTHGNTR"/>
</dbReference>
<keyword evidence="6" id="KW-1185">Reference proteome</keyword>
<evidence type="ECO:0000259" key="4">
    <source>
        <dbReference type="PROSITE" id="PS50949"/>
    </source>
</evidence>
<evidence type="ECO:0000313" key="6">
    <source>
        <dbReference type="Proteomes" id="UP000182985"/>
    </source>
</evidence>
<protein>
    <submittedName>
        <fullName evidence="5">GntR family transcriptional regulator</fullName>
    </submittedName>
</protein>
<dbReference type="EMBL" id="MOEC01000025">
    <property type="protein sequence ID" value="OIS91635.1"/>
    <property type="molecule type" value="Genomic_DNA"/>
</dbReference>
<accession>A0A1J6HGX8</accession>
<gene>
    <name evidence="5" type="ORF">BLA27_20270</name>
</gene>
<dbReference type="Gene3D" id="1.10.10.10">
    <property type="entry name" value="Winged helix-like DNA-binding domain superfamily/Winged helix DNA-binding domain"/>
    <property type="match status" value="1"/>
</dbReference>
<dbReference type="Pfam" id="PF07729">
    <property type="entry name" value="FCD"/>
    <property type="match status" value="1"/>
</dbReference>
<dbReference type="Gene3D" id="1.20.120.530">
    <property type="entry name" value="GntR ligand-binding domain-like"/>
    <property type="match status" value="1"/>
</dbReference>
<dbReference type="InterPro" id="IPR036390">
    <property type="entry name" value="WH_DNA-bd_sf"/>
</dbReference>
<keyword evidence="3" id="KW-0804">Transcription</keyword>
<dbReference type="RefSeq" id="WP_071633292.1">
    <property type="nucleotide sequence ID" value="NZ_JBCAUP010000012.1"/>
</dbReference>
<dbReference type="AlphaFoldDB" id="A0A1J6HGX8"/>
<keyword evidence="2" id="KW-0238">DNA-binding</keyword>